<dbReference type="RefSeq" id="WP_208690951.1">
    <property type="nucleotide sequence ID" value="NZ_CP022198.1"/>
</dbReference>
<organism evidence="1 2">
    <name type="scientific">Pseudomonas oryzihabitans</name>
    <dbReference type="NCBI Taxonomy" id="47885"/>
    <lineage>
        <taxon>Bacteria</taxon>
        <taxon>Pseudomonadati</taxon>
        <taxon>Pseudomonadota</taxon>
        <taxon>Gammaproteobacteria</taxon>
        <taxon>Pseudomonadales</taxon>
        <taxon>Pseudomonadaceae</taxon>
        <taxon>Pseudomonas</taxon>
    </lineage>
</organism>
<dbReference type="EMBL" id="CP022198">
    <property type="protein sequence ID" value="AXA66715.1"/>
    <property type="molecule type" value="Genomic_DNA"/>
</dbReference>
<dbReference type="AlphaFoldDB" id="A0A2Z5A7G7"/>
<proteinExistence type="predicted"/>
<protein>
    <submittedName>
        <fullName evidence="1">Uncharacterized protein</fullName>
    </submittedName>
</protein>
<evidence type="ECO:0000313" key="2">
    <source>
        <dbReference type="Proteomes" id="UP000250579"/>
    </source>
</evidence>
<dbReference type="Proteomes" id="UP000250579">
    <property type="component" value="Chromosome"/>
</dbReference>
<name>A0A2Z5A7G7_9PSED</name>
<gene>
    <name evidence="1" type="ORF">CE139_13100</name>
</gene>
<sequence length="195" mass="22155">MATPPSAYHPELTESRLSVIAEALLDIRFSTIRDLNTPYDSNYSREGTAFERSRNLIIEMCQSKQYDWLTLLNPGMDVTFCIGRVPCRFFRDDPEKPDKRGFFKRNAADDLFSENEADPVMWRFVVERAELEDDEDRAYFIGYNVYQEKVCQWSFGAAGPIIHSIGGDTPPSKPLLPAMVGLKDKSVIADDAANE</sequence>
<accession>A0A2Z5A7G7</accession>
<evidence type="ECO:0000313" key="1">
    <source>
        <dbReference type="EMBL" id="AXA66715.1"/>
    </source>
</evidence>
<reference evidence="1 2" key="1">
    <citation type="submission" date="2017-06" db="EMBL/GenBank/DDBJ databases">
        <title>Evolution towards high GC content and high-temperature stress adaptation in endophytic Pseudomonas oryzihabitans impacted its plant-growth promoting traits.</title>
        <authorList>
            <person name="Nascimento F.X."/>
        </authorList>
    </citation>
    <scope>NUCLEOTIDE SEQUENCE [LARGE SCALE GENOMIC DNA]</scope>
    <source>
        <strain evidence="1 2">MS8</strain>
    </source>
</reference>